<comment type="caution">
    <text evidence="3">The sequence shown here is derived from an EMBL/GenBank/DDBJ whole genome shotgun (WGS) entry which is preliminary data.</text>
</comment>
<feature type="region of interest" description="Disordered" evidence="1">
    <location>
        <begin position="111"/>
        <end position="161"/>
    </location>
</feature>
<evidence type="ECO:0000256" key="1">
    <source>
        <dbReference type="SAM" id="MobiDB-lite"/>
    </source>
</evidence>
<sequence length="161" mass="18273">MFVVRRHELTDESWAVTEPFLAPPRMGRPVRDRRQVVNRILWKLSTGAAWWDLPERYGPWKTVYERFRRWSADGTWDRLLAHVQQRCDAVGAVDWTVTCVDSTTVRAHQHAAGACKRRPRVLGKEQRPGSTAPMRDSDAPGAASPAKSILPGKADAAPWLY</sequence>
<keyword evidence="4" id="KW-1185">Reference proteome</keyword>
<dbReference type="PANTHER" id="PTHR46637:SF1">
    <property type="entry name" value="BLL5188 PROTEIN"/>
    <property type="match status" value="1"/>
</dbReference>
<dbReference type="PANTHER" id="PTHR46637">
    <property type="entry name" value="TIS1421-TRANSPOSASE PROTEIN A"/>
    <property type="match status" value="1"/>
</dbReference>
<reference evidence="4" key="1">
    <citation type="journal article" date="2019" name="Int. J. Syst. Evol. Microbiol.">
        <title>The Global Catalogue of Microorganisms (GCM) 10K type strain sequencing project: providing services to taxonomists for standard genome sequencing and annotation.</title>
        <authorList>
            <consortium name="The Broad Institute Genomics Platform"/>
            <consortium name="The Broad Institute Genome Sequencing Center for Infectious Disease"/>
            <person name="Wu L."/>
            <person name="Ma J."/>
        </authorList>
    </citation>
    <scope>NUCLEOTIDE SEQUENCE [LARGE SCALE GENOMIC DNA]</scope>
    <source>
        <strain evidence="4">JCM 18306</strain>
    </source>
</reference>
<accession>A0ABP9TC28</accession>
<feature type="domain" description="Insertion element IS402-like" evidence="2">
    <location>
        <begin position="9"/>
        <end position="79"/>
    </location>
</feature>
<evidence type="ECO:0000313" key="4">
    <source>
        <dbReference type="Proteomes" id="UP001499878"/>
    </source>
</evidence>
<gene>
    <name evidence="3" type="ORF">GCM10023323_67090</name>
</gene>
<evidence type="ECO:0000313" key="3">
    <source>
        <dbReference type="EMBL" id="GAA5215962.1"/>
    </source>
</evidence>
<organism evidence="3 4">
    <name type="scientific">Streptomyces thinghirensis</name>
    <dbReference type="NCBI Taxonomy" id="551547"/>
    <lineage>
        <taxon>Bacteria</taxon>
        <taxon>Bacillati</taxon>
        <taxon>Actinomycetota</taxon>
        <taxon>Actinomycetes</taxon>
        <taxon>Kitasatosporales</taxon>
        <taxon>Streptomycetaceae</taxon>
        <taxon>Streptomyces</taxon>
    </lineage>
</organism>
<name>A0ABP9TC28_9ACTN</name>
<dbReference type="InterPro" id="IPR025161">
    <property type="entry name" value="IS402-like_dom"/>
</dbReference>
<dbReference type="InterPro" id="IPR052909">
    <property type="entry name" value="Transposase_6_like"/>
</dbReference>
<evidence type="ECO:0000259" key="2">
    <source>
        <dbReference type="Pfam" id="PF13340"/>
    </source>
</evidence>
<dbReference type="NCBIfam" id="NF033580">
    <property type="entry name" value="transpos_IS5_3"/>
    <property type="match status" value="1"/>
</dbReference>
<protein>
    <recommendedName>
        <fullName evidence="2">Insertion element IS402-like domain-containing protein</fullName>
    </recommendedName>
</protein>
<proteinExistence type="predicted"/>
<dbReference type="Pfam" id="PF13340">
    <property type="entry name" value="DUF4096"/>
    <property type="match status" value="1"/>
</dbReference>
<dbReference type="EMBL" id="BAABJR010000023">
    <property type="protein sequence ID" value="GAA5215962.1"/>
    <property type="molecule type" value="Genomic_DNA"/>
</dbReference>
<dbReference type="Proteomes" id="UP001499878">
    <property type="component" value="Unassembled WGS sequence"/>
</dbReference>